<evidence type="ECO:0000259" key="2">
    <source>
        <dbReference type="Pfam" id="PF00248"/>
    </source>
</evidence>
<evidence type="ECO:0000256" key="1">
    <source>
        <dbReference type="SAM" id="MobiDB-lite"/>
    </source>
</evidence>
<dbReference type="EMBL" id="JEMA01000225">
    <property type="protein sequence ID" value="KYF72957.1"/>
    <property type="molecule type" value="Genomic_DNA"/>
</dbReference>
<name>A0A150QY93_SORCE</name>
<accession>A0A150QY93</accession>
<dbReference type="Gene3D" id="3.20.20.100">
    <property type="entry name" value="NADP-dependent oxidoreductase domain"/>
    <property type="match status" value="1"/>
</dbReference>
<dbReference type="InterPro" id="IPR036812">
    <property type="entry name" value="NAD(P)_OxRdtase_dom_sf"/>
</dbReference>
<organism evidence="3 4">
    <name type="scientific">Sorangium cellulosum</name>
    <name type="common">Polyangium cellulosum</name>
    <dbReference type="NCBI Taxonomy" id="56"/>
    <lineage>
        <taxon>Bacteria</taxon>
        <taxon>Pseudomonadati</taxon>
        <taxon>Myxococcota</taxon>
        <taxon>Polyangia</taxon>
        <taxon>Polyangiales</taxon>
        <taxon>Polyangiaceae</taxon>
        <taxon>Sorangium</taxon>
    </lineage>
</organism>
<dbReference type="InterPro" id="IPR023210">
    <property type="entry name" value="NADP_OxRdtase_dom"/>
</dbReference>
<feature type="region of interest" description="Disordered" evidence="1">
    <location>
        <begin position="295"/>
        <end position="326"/>
    </location>
</feature>
<gene>
    <name evidence="3" type="ORF">BE15_41875</name>
</gene>
<dbReference type="Proteomes" id="UP000075260">
    <property type="component" value="Unassembled WGS sequence"/>
</dbReference>
<dbReference type="SUPFAM" id="SSF51430">
    <property type="entry name" value="NAD(P)-linked oxidoreductase"/>
    <property type="match status" value="1"/>
</dbReference>
<dbReference type="RefSeq" id="WP_061606019.1">
    <property type="nucleotide sequence ID" value="NZ_JEMA01000225.1"/>
</dbReference>
<feature type="domain" description="NADP-dependent oxidoreductase" evidence="2">
    <location>
        <begin position="19"/>
        <end position="290"/>
    </location>
</feature>
<dbReference type="CDD" id="cd19095">
    <property type="entry name" value="AKR_PA4992-like"/>
    <property type="match status" value="1"/>
</dbReference>
<dbReference type="PANTHER" id="PTHR43312:SF1">
    <property type="entry name" value="NADP-DEPENDENT OXIDOREDUCTASE DOMAIN-CONTAINING PROTEIN"/>
    <property type="match status" value="1"/>
</dbReference>
<dbReference type="AlphaFoldDB" id="A0A150QY93"/>
<reference evidence="3 4" key="1">
    <citation type="submission" date="2014-02" db="EMBL/GenBank/DDBJ databases">
        <title>The small core and large imbalanced accessory genome model reveals a collaborative survival strategy of Sorangium cellulosum strains in nature.</title>
        <authorList>
            <person name="Han K."/>
            <person name="Peng R."/>
            <person name="Blom J."/>
            <person name="Li Y.-Z."/>
        </authorList>
    </citation>
    <scope>NUCLEOTIDE SEQUENCE [LARGE SCALE GENOMIC DNA]</scope>
    <source>
        <strain evidence="3 4">So0008-312</strain>
    </source>
</reference>
<sequence length="326" mass="35777">MTDLPTRLLGRTGVRVTTLGFGAMELRGAPRGPEISDQEAERILNDVLDAGINFIDTSIDYGRSEERIGQFISHRRGEYFLASKCGCVVGGAQGEHVHTAQNIRHGVENSLRLLKTDHLDLVQFHRSLTRQEFEQDGALQEALKLKSEGKVRFLGVSGTLPNLVEQIEMGVFDAFQIPYSALQREHEDVITRAAEAGAGTIIRGGVARGAPTDWQRTNYMLPGTTMQDRWERARLDELLDGLSRIEFTLRFTLSHPGLSTTIVGTRNPKHLRDNLEFARKGPLPSDVLAEAKRRLGQAGSIPEPLPTADTRPRSVAQAAAPAGGAL</sequence>
<dbReference type="InterPro" id="IPR053135">
    <property type="entry name" value="AKR2_Oxidoreductase"/>
</dbReference>
<dbReference type="PANTHER" id="PTHR43312">
    <property type="entry name" value="D-THREO-ALDOSE 1-DEHYDROGENASE"/>
    <property type="match status" value="1"/>
</dbReference>
<protein>
    <submittedName>
        <fullName evidence="3">Aldo/keto reductase</fullName>
    </submittedName>
</protein>
<evidence type="ECO:0000313" key="4">
    <source>
        <dbReference type="Proteomes" id="UP000075260"/>
    </source>
</evidence>
<evidence type="ECO:0000313" key="3">
    <source>
        <dbReference type="EMBL" id="KYF72957.1"/>
    </source>
</evidence>
<feature type="compositionally biased region" description="Low complexity" evidence="1">
    <location>
        <begin position="316"/>
        <end position="326"/>
    </location>
</feature>
<dbReference type="Pfam" id="PF00248">
    <property type="entry name" value="Aldo_ket_red"/>
    <property type="match status" value="1"/>
</dbReference>
<comment type="caution">
    <text evidence="3">The sequence shown here is derived from an EMBL/GenBank/DDBJ whole genome shotgun (WGS) entry which is preliminary data.</text>
</comment>
<proteinExistence type="predicted"/>